<dbReference type="RefSeq" id="WP_133230601.1">
    <property type="nucleotide sequence ID" value="NZ_SMRT01000008.1"/>
</dbReference>
<protein>
    <submittedName>
        <fullName evidence="1">Aspartyl-phosphate phosphatase Spo0E family protein</fullName>
    </submittedName>
</protein>
<keyword evidence="2" id="KW-1185">Reference proteome</keyword>
<name>A0A4R5KL50_9BACL</name>
<dbReference type="Pfam" id="PF09388">
    <property type="entry name" value="SpoOE-like"/>
    <property type="match status" value="1"/>
</dbReference>
<accession>A0A4R5KL50</accession>
<dbReference type="GO" id="GO:0046983">
    <property type="term" value="F:protein dimerization activity"/>
    <property type="evidence" value="ECO:0007669"/>
    <property type="project" value="InterPro"/>
</dbReference>
<dbReference type="Gene3D" id="4.10.280.10">
    <property type="entry name" value="Helix-loop-helix DNA-binding domain"/>
    <property type="match status" value="1"/>
</dbReference>
<dbReference type="InterPro" id="IPR018540">
    <property type="entry name" value="Spo0E-like"/>
</dbReference>
<comment type="caution">
    <text evidence="1">The sequence shown here is derived from an EMBL/GenBank/DDBJ whole genome shotgun (WGS) entry which is preliminary data.</text>
</comment>
<dbReference type="InterPro" id="IPR037208">
    <property type="entry name" value="Spo0E-like_sf"/>
</dbReference>
<dbReference type="GO" id="GO:0043937">
    <property type="term" value="P:regulation of sporulation"/>
    <property type="evidence" value="ECO:0007669"/>
    <property type="project" value="InterPro"/>
</dbReference>
<evidence type="ECO:0000313" key="2">
    <source>
        <dbReference type="Proteomes" id="UP000295636"/>
    </source>
</evidence>
<evidence type="ECO:0000313" key="1">
    <source>
        <dbReference type="EMBL" id="TDF96301.1"/>
    </source>
</evidence>
<reference evidence="1 2" key="1">
    <citation type="submission" date="2019-03" db="EMBL/GenBank/DDBJ databases">
        <title>This is whole genome sequence of Paenibacillus sp MS74 strain.</title>
        <authorList>
            <person name="Trinh H.N."/>
        </authorList>
    </citation>
    <scope>NUCLEOTIDE SEQUENCE [LARGE SCALE GENOMIC DNA]</scope>
    <source>
        <strain evidence="1 2">MS74</strain>
    </source>
</reference>
<dbReference type="EMBL" id="SMRT01000008">
    <property type="protein sequence ID" value="TDF96301.1"/>
    <property type="molecule type" value="Genomic_DNA"/>
</dbReference>
<dbReference type="Proteomes" id="UP000295636">
    <property type="component" value="Unassembled WGS sequence"/>
</dbReference>
<dbReference type="InterPro" id="IPR036638">
    <property type="entry name" value="HLH_DNA-bd_sf"/>
</dbReference>
<organism evidence="1 2">
    <name type="scientific">Paenibacillus piri</name>
    <dbReference type="NCBI Taxonomy" id="2547395"/>
    <lineage>
        <taxon>Bacteria</taxon>
        <taxon>Bacillati</taxon>
        <taxon>Bacillota</taxon>
        <taxon>Bacilli</taxon>
        <taxon>Bacillales</taxon>
        <taxon>Paenibacillaceae</taxon>
        <taxon>Paenibacillus</taxon>
    </lineage>
</organism>
<dbReference type="OrthoDB" id="2642108at2"/>
<sequence>MYLTESLLEQMRSQLINQALSAGSFTDEKVVRLSQELDKFIVEYQKANLPPSYYYYKATSTG</sequence>
<proteinExistence type="predicted"/>
<dbReference type="AlphaFoldDB" id="A0A4R5KL50"/>
<dbReference type="SUPFAM" id="SSF140500">
    <property type="entry name" value="BAS1536-like"/>
    <property type="match status" value="1"/>
</dbReference>
<gene>
    <name evidence="1" type="ORF">E1757_18130</name>
</gene>